<dbReference type="SUPFAM" id="SSF53756">
    <property type="entry name" value="UDP-Glycosyltransferase/glycogen phosphorylase"/>
    <property type="match status" value="1"/>
</dbReference>
<dbReference type="PANTHER" id="PTHR37316">
    <property type="entry name" value="TEICHOIC ACID GLYCEROL-PHOSPHATE PRIMASE"/>
    <property type="match status" value="1"/>
</dbReference>
<keyword evidence="4" id="KW-0808">Transferase</keyword>
<evidence type="ECO:0000256" key="3">
    <source>
        <dbReference type="ARBA" id="ARBA00022475"/>
    </source>
</evidence>
<comment type="subcellular location">
    <subcellularLocation>
        <location evidence="1">Cell membrane</location>
        <topology evidence="1">Peripheral membrane protein</topology>
    </subcellularLocation>
</comment>
<dbReference type="InterPro" id="IPR007554">
    <property type="entry name" value="Glycerophosphate_synth"/>
</dbReference>
<keyword evidence="3" id="KW-1003">Cell membrane</keyword>
<dbReference type="EMBL" id="JABTCF010000014">
    <property type="protein sequence ID" value="MBD0779699.1"/>
    <property type="molecule type" value="Genomic_DNA"/>
</dbReference>
<evidence type="ECO:0000256" key="4">
    <source>
        <dbReference type="ARBA" id="ARBA00022679"/>
    </source>
</evidence>
<dbReference type="InterPro" id="IPR043149">
    <property type="entry name" value="TagF_N"/>
</dbReference>
<reference evidence="8" key="1">
    <citation type="submission" date="2020-05" db="EMBL/GenBank/DDBJ databases">
        <title>The draft genome sequence of Maribacter sp. ANRC-HE7.</title>
        <authorList>
            <person name="Mu L."/>
        </authorList>
    </citation>
    <scope>NUCLEOTIDE SEQUENCE</scope>
    <source>
        <strain evidence="8">ANRC-HE7</strain>
    </source>
</reference>
<comment type="caution">
    <text evidence="8">The sequence shown here is derived from an EMBL/GenBank/DDBJ whole genome shotgun (WGS) entry which is preliminary data.</text>
</comment>
<dbReference type="InterPro" id="IPR051612">
    <property type="entry name" value="Teichoic_Acid_Biosynth"/>
</dbReference>
<evidence type="ECO:0000313" key="9">
    <source>
        <dbReference type="Proteomes" id="UP001166021"/>
    </source>
</evidence>
<evidence type="ECO:0000256" key="1">
    <source>
        <dbReference type="ARBA" id="ARBA00004202"/>
    </source>
</evidence>
<keyword evidence="7" id="KW-1133">Transmembrane helix</keyword>
<keyword evidence="7" id="KW-0812">Transmembrane</keyword>
<keyword evidence="9" id="KW-1185">Reference proteome</keyword>
<sequence length="399" mass="46889">MKRVFKYIKIVLKIIIGFPFYYISMVIPKKKELAVIGSSLGKHFADNTKYYYINYYSKEKSSLNLIWISKNRDVVKELKLKGLPAEYLYSFKGIYITLRASKAYLSHRLDDINSALIGGAKIIQLWHGMPLRKIGYGGDWTEHNLSGKIYILISKYFPYAYYMKCDILIAPCETAKLKLIEPFSKSFRNNKIADNIVLARQPRTLCFDNKFELASTFFPEVDLLKSLSKKHNKIISWLPTHRAVFNKSILDVILDSKLDLNKLNTFCKQNNTLFVIKAHFLDFNETSKIVQSLDFIYVYPHADAYPLLKYTDILITDYSSVFFDFLFLNRPIIFMSHDLEEYREKVNFYYNYENLNIGPICKSWNEVMKIITDISNNQDDYLCKREEAFNNYHFEVDCI</sequence>
<feature type="transmembrane region" description="Helical" evidence="7">
    <location>
        <begin position="7"/>
        <end position="27"/>
    </location>
</feature>
<name>A0ABR7V4G8_9FLAO</name>
<accession>A0ABR7V4G8</accession>
<dbReference type="InterPro" id="IPR043148">
    <property type="entry name" value="TagF_C"/>
</dbReference>
<comment type="similarity">
    <text evidence="2">Belongs to the CDP-glycerol glycerophosphotransferase family.</text>
</comment>
<keyword evidence="5" id="KW-0777">Teichoic acid biosynthesis</keyword>
<protein>
    <submittedName>
        <fullName evidence="8">CDP-glycerol glycerophosphotransferase family protein</fullName>
    </submittedName>
</protein>
<evidence type="ECO:0000256" key="2">
    <source>
        <dbReference type="ARBA" id="ARBA00010488"/>
    </source>
</evidence>
<evidence type="ECO:0000313" key="8">
    <source>
        <dbReference type="EMBL" id="MBD0779699.1"/>
    </source>
</evidence>
<dbReference type="Gene3D" id="3.40.50.11820">
    <property type="match status" value="1"/>
</dbReference>
<proteinExistence type="inferred from homology"/>
<evidence type="ECO:0000256" key="7">
    <source>
        <dbReference type="SAM" id="Phobius"/>
    </source>
</evidence>
<evidence type="ECO:0000256" key="5">
    <source>
        <dbReference type="ARBA" id="ARBA00022944"/>
    </source>
</evidence>
<organism evidence="8 9">
    <name type="scientific">Maribacter aquimaris</name>
    <dbReference type="NCBI Taxonomy" id="2737171"/>
    <lineage>
        <taxon>Bacteria</taxon>
        <taxon>Pseudomonadati</taxon>
        <taxon>Bacteroidota</taxon>
        <taxon>Flavobacteriia</taxon>
        <taxon>Flavobacteriales</taxon>
        <taxon>Flavobacteriaceae</taxon>
        <taxon>Maribacter</taxon>
    </lineage>
</organism>
<keyword evidence="6 7" id="KW-0472">Membrane</keyword>
<dbReference type="Pfam" id="PF04464">
    <property type="entry name" value="Glyphos_transf"/>
    <property type="match status" value="1"/>
</dbReference>
<dbReference type="RefSeq" id="WP_188245141.1">
    <property type="nucleotide sequence ID" value="NZ_JABTCF010000014.1"/>
</dbReference>
<dbReference type="Proteomes" id="UP001166021">
    <property type="component" value="Unassembled WGS sequence"/>
</dbReference>
<dbReference type="Gene3D" id="3.40.50.12580">
    <property type="match status" value="1"/>
</dbReference>
<gene>
    <name evidence="8" type="ORF">HPE56_18000</name>
</gene>
<dbReference type="PANTHER" id="PTHR37316:SF3">
    <property type="entry name" value="TEICHOIC ACID GLYCEROL-PHOSPHATE TRANSFERASE"/>
    <property type="match status" value="1"/>
</dbReference>
<evidence type="ECO:0000256" key="6">
    <source>
        <dbReference type="ARBA" id="ARBA00023136"/>
    </source>
</evidence>